<evidence type="ECO:0000256" key="8">
    <source>
        <dbReference type="SAM" id="MobiDB-lite"/>
    </source>
</evidence>
<dbReference type="InterPro" id="IPR017900">
    <property type="entry name" value="4Fe4S_Fe_S_CS"/>
</dbReference>
<keyword evidence="4" id="KW-0479">Metal-binding</keyword>
<keyword evidence="11" id="KW-1185">Reference proteome</keyword>
<evidence type="ECO:0000256" key="7">
    <source>
        <dbReference type="ARBA" id="ARBA00023014"/>
    </source>
</evidence>
<keyword evidence="6" id="KW-0408">Iron</keyword>
<evidence type="ECO:0000256" key="3">
    <source>
        <dbReference type="ARBA" id="ARBA00022485"/>
    </source>
</evidence>
<dbReference type="NCBIfam" id="NF038355">
    <property type="entry name" value="FDH3_beta"/>
    <property type="match status" value="1"/>
</dbReference>
<dbReference type="CDD" id="cd16371">
    <property type="entry name" value="DMSOR_beta_like"/>
    <property type="match status" value="1"/>
</dbReference>
<keyword evidence="5" id="KW-0249">Electron transport</keyword>
<keyword evidence="7" id="KW-0411">Iron-sulfur</keyword>
<dbReference type="EMBL" id="BMKG01000009">
    <property type="protein sequence ID" value="GGC02035.1"/>
    <property type="molecule type" value="Genomic_DNA"/>
</dbReference>
<dbReference type="PROSITE" id="PS00198">
    <property type="entry name" value="4FE4S_FER_1"/>
    <property type="match status" value="1"/>
</dbReference>
<dbReference type="PANTHER" id="PTHR43177">
    <property type="entry name" value="PROTEIN NRFC"/>
    <property type="match status" value="1"/>
</dbReference>
<evidence type="ECO:0000256" key="5">
    <source>
        <dbReference type="ARBA" id="ARBA00022982"/>
    </source>
</evidence>
<keyword evidence="3" id="KW-0004">4Fe-4S</keyword>
<comment type="cofactor">
    <cofactor evidence="1">
        <name>[4Fe-4S] cluster</name>
        <dbReference type="ChEBI" id="CHEBI:49883"/>
    </cofactor>
</comment>
<dbReference type="InterPro" id="IPR000813">
    <property type="entry name" value="7Fe_ferredoxin"/>
</dbReference>
<evidence type="ECO:0000313" key="10">
    <source>
        <dbReference type="EMBL" id="GGC02035.1"/>
    </source>
</evidence>
<evidence type="ECO:0000256" key="2">
    <source>
        <dbReference type="ARBA" id="ARBA00022448"/>
    </source>
</evidence>
<evidence type="ECO:0000259" key="9">
    <source>
        <dbReference type="PROSITE" id="PS51379"/>
    </source>
</evidence>
<protein>
    <submittedName>
        <fullName evidence="10">Formate dehydrogenase iron-sulfur subunit</fullName>
    </submittedName>
</protein>
<organism evidence="10 11">
    <name type="scientific">Pseudoduganella buxea</name>
    <dbReference type="NCBI Taxonomy" id="1949069"/>
    <lineage>
        <taxon>Bacteria</taxon>
        <taxon>Pseudomonadati</taxon>
        <taxon>Pseudomonadota</taxon>
        <taxon>Betaproteobacteria</taxon>
        <taxon>Burkholderiales</taxon>
        <taxon>Oxalobacteraceae</taxon>
        <taxon>Telluria group</taxon>
        <taxon>Pseudoduganella</taxon>
    </lineage>
</organism>
<dbReference type="PROSITE" id="PS51379">
    <property type="entry name" value="4FE4S_FER_2"/>
    <property type="match status" value="3"/>
</dbReference>
<feature type="domain" description="4Fe-4S ferredoxin-type" evidence="9">
    <location>
        <begin position="85"/>
        <end position="114"/>
    </location>
</feature>
<gene>
    <name evidence="10" type="primary">fdhB</name>
    <name evidence="10" type="ORF">GCM10011572_24940</name>
</gene>
<dbReference type="Gene3D" id="3.30.70.20">
    <property type="match status" value="2"/>
</dbReference>
<name>A0ABQ1KP86_9BURK</name>
<dbReference type="SUPFAM" id="SSF54862">
    <property type="entry name" value="4Fe-4S ferredoxins"/>
    <property type="match status" value="1"/>
</dbReference>
<dbReference type="Proteomes" id="UP000622638">
    <property type="component" value="Unassembled WGS sequence"/>
</dbReference>
<keyword evidence="2" id="KW-0813">Transport</keyword>
<dbReference type="PANTHER" id="PTHR43177:SF3">
    <property type="entry name" value="PROTEIN NRFC HOMOLOG"/>
    <property type="match status" value="1"/>
</dbReference>
<sequence length="232" mass="25752">MERENGMAARMKFICDTERCIDCNGCVTACKNEHEIPWGINRRRVVTINDGVPGERSVSVACMHCTDAPCLAVCPVNCIYHTEDGIVLHSKDQCIGCGYCYYACPFGAPQFPETGLFNHRGKMDKCTFCAGGPEPDTSEAEFKKYGRNRIAEGKLPACAEMCGTKALLAGDADTVARIYRQRVETRGYGPELWGWKIAYGRPKRGGESQVRGDLPRENQQTSDAQNDPWRIP</sequence>
<reference evidence="11" key="1">
    <citation type="journal article" date="2019" name="Int. J. Syst. Evol. Microbiol.">
        <title>The Global Catalogue of Microorganisms (GCM) 10K type strain sequencing project: providing services to taxonomists for standard genome sequencing and annotation.</title>
        <authorList>
            <consortium name="The Broad Institute Genomics Platform"/>
            <consortium name="The Broad Institute Genome Sequencing Center for Infectious Disease"/>
            <person name="Wu L."/>
            <person name="Ma J."/>
        </authorList>
    </citation>
    <scope>NUCLEOTIDE SEQUENCE [LARGE SCALE GENOMIC DNA]</scope>
    <source>
        <strain evidence="11">CGMCC 1.15931</strain>
    </source>
</reference>
<feature type="region of interest" description="Disordered" evidence="8">
    <location>
        <begin position="201"/>
        <end position="232"/>
    </location>
</feature>
<evidence type="ECO:0000313" key="11">
    <source>
        <dbReference type="Proteomes" id="UP000622638"/>
    </source>
</evidence>
<evidence type="ECO:0000256" key="4">
    <source>
        <dbReference type="ARBA" id="ARBA00022723"/>
    </source>
</evidence>
<evidence type="ECO:0000256" key="1">
    <source>
        <dbReference type="ARBA" id="ARBA00001966"/>
    </source>
</evidence>
<accession>A0ABQ1KP86</accession>
<evidence type="ECO:0000256" key="6">
    <source>
        <dbReference type="ARBA" id="ARBA00023004"/>
    </source>
</evidence>
<dbReference type="InterPro" id="IPR017896">
    <property type="entry name" value="4Fe4S_Fe-S-bd"/>
</dbReference>
<dbReference type="Pfam" id="PF13247">
    <property type="entry name" value="Fer4_11"/>
    <property type="match status" value="1"/>
</dbReference>
<feature type="domain" description="4Fe-4S ferredoxin-type" evidence="9">
    <location>
        <begin position="54"/>
        <end position="84"/>
    </location>
</feature>
<proteinExistence type="predicted"/>
<comment type="caution">
    <text evidence="10">The sequence shown here is derived from an EMBL/GenBank/DDBJ whole genome shotgun (WGS) entry which is preliminary data.</text>
</comment>
<dbReference type="InterPro" id="IPR050954">
    <property type="entry name" value="ET_IronSulfur_Cluster-Binding"/>
</dbReference>
<dbReference type="PRINTS" id="PR00354">
    <property type="entry name" value="7FE8SFRDOXIN"/>
</dbReference>
<feature type="domain" description="4Fe-4S ferredoxin-type" evidence="9">
    <location>
        <begin position="11"/>
        <end position="41"/>
    </location>
</feature>